<comment type="caution">
    <text evidence="1">The sequence shown here is derived from an EMBL/GenBank/DDBJ whole genome shotgun (WGS) entry which is preliminary data.</text>
</comment>
<name>A0ABQ5MES5_9FLAO</name>
<dbReference type="RefSeq" id="WP_281763532.1">
    <property type="nucleotide sequence ID" value="NZ_BRVO01000001.1"/>
</dbReference>
<sequence length="125" mass="13925">MAVYIEKSGKLVMKVNNDHSEVMLKLNTYHGTIATVSFYDILNNEKMVHYGGKIQVGTGKQLKGKTIVFVGASGNPDGGQIKIEHLFLENNIAELEYTFPNHYTGSPAVEPQDEQPTYIFTVTFI</sequence>
<evidence type="ECO:0000313" key="2">
    <source>
        <dbReference type="Proteomes" id="UP001143543"/>
    </source>
</evidence>
<keyword evidence="2" id="KW-1185">Reference proteome</keyword>
<proteinExistence type="predicted"/>
<organism evidence="1 2">
    <name type="scientific">Neptunitalea lumnitzerae</name>
    <dbReference type="NCBI Taxonomy" id="2965509"/>
    <lineage>
        <taxon>Bacteria</taxon>
        <taxon>Pseudomonadati</taxon>
        <taxon>Bacteroidota</taxon>
        <taxon>Flavobacteriia</taxon>
        <taxon>Flavobacteriales</taxon>
        <taxon>Flavobacteriaceae</taxon>
        <taxon>Neptunitalea</taxon>
    </lineage>
</organism>
<dbReference type="EMBL" id="BRVO01000001">
    <property type="protein sequence ID" value="GLB47868.1"/>
    <property type="molecule type" value="Genomic_DNA"/>
</dbReference>
<gene>
    <name evidence="1" type="ORF">Y10_02360</name>
</gene>
<reference evidence="1" key="1">
    <citation type="submission" date="2022-07" db="EMBL/GenBank/DDBJ databases">
        <title>Taxonomy of Novel Oxalotrophic and Methylotrophic Bacteria.</title>
        <authorList>
            <person name="Sahin N."/>
            <person name="Tani A."/>
        </authorList>
    </citation>
    <scope>NUCLEOTIDE SEQUENCE</scope>
    <source>
        <strain evidence="1">Y10</strain>
    </source>
</reference>
<dbReference type="Proteomes" id="UP001143543">
    <property type="component" value="Unassembled WGS sequence"/>
</dbReference>
<protein>
    <submittedName>
        <fullName evidence="1">Uncharacterized protein</fullName>
    </submittedName>
</protein>
<evidence type="ECO:0000313" key="1">
    <source>
        <dbReference type="EMBL" id="GLB47868.1"/>
    </source>
</evidence>
<accession>A0ABQ5MES5</accession>